<evidence type="ECO:0000313" key="3">
    <source>
        <dbReference type="Proteomes" id="UP000325902"/>
    </source>
</evidence>
<dbReference type="PANTHER" id="PTHR40845">
    <property type="match status" value="1"/>
</dbReference>
<dbReference type="Pfam" id="PF25411">
    <property type="entry name" value="DUF7888"/>
    <property type="match status" value="1"/>
</dbReference>
<comment type="caution">
    <text evidence="2">The sequence shown here is derived from an EMBL/GenBank/DDBJ whole genome shotgun (WGS) entry which is preliminary data.</text>
</comment>
<feature type="domain" description="DUF7888" evidence="1">
    <location>
        <begin position="3"/>
        <end position="133"/>
    </location>
</feature>
<keyword evidence="3" id="KW-1185">Reference proteome</keyword>
<accession>A0A5N5D0A4</accession>
<gene>
    <name evidence="2" type="ORF">DBV05_g10265</name>
</gene>
<dbReference type="PANTHER" id="PTHR40845:SF1">
    <property type="match status" value="1"/>
</dbReference>
<evidence type="ECO:0000259" key="1">
    <source>
        <dbReference type="Pfam" id="PF25411"/>
    </source>
</evidence>
<dbReference type="Proteomes" id="UP000325902">
    <property type="component" value="Unassembled WGS sequence"/>
</dbReference>
<evidence type="ECO:0000313" key="2">
    <source>
        <dbReference type="EMBL" id="KAB2571073.1"/>
    </source>
</evidence>
<dbReference type="InterPro" id="IPR057210">
    <property type="entry name" value="DUF7888"/>
</dbReference>
<proteinExistence type="predicted"/>
<reference evidence="2 3" key="1">
    <citation type="journal article" date="2019" name="Sci. Rep.">
        <title>A multi-omics analysis of the grapevine pathogen Lasiodiplodia theobromae reveals that temperature affects the expression of virulence- and pathogenicity-related genes.</title>
        <authorList>
            <person name="Felix C."/>
            <person name="Meneses R."/>
            <person name="Goncalves M.F.M."/>
            <person name="Tilleman L."/>
            <person name="Duarte A.S."/>
            <person name="Jorrin-Novo J.V."/>
            <person name="Van de Peer Y."/>
            <person name="Deforce D."/>
            <person name="Van Nieuwerburgh F."/>
            <person name="Esteves A.C."/>
            <person name="Alves A."/>
        </authorList>
    </citation>
    <scope>NUCLEOTIDE SEQUENCE [LARGE SCALE GENOMIC DNA]</scope>
    <source>
        <strain evidence="2 3">LA-SOL3</strain>
    </source>
</reference>
<dbReference type="OrthoDB" id="3478218at2759"/>
<dbReference type="EMBL" id="VCHE01000112">
    <property type="protein sequence ID" value="KAB2571073.1"/>
    <property type="molecule type" value="Genomic_DNA"/>
</dbReference>
<dbReference type="AlphaFoldDB" id="A0A5N5D0A4"/>
<organism evidence="2 3">
    <name type="scientific">Lasiodiplodia theobromae</name>
    <dbReference type="NCBI Taxonomy" id="45133"/>
    <lineage>
        <taxon>Eukaryota</taxon>
        <taxon>Fungi</taxon>
        <taxon>Dikarya</taxon>
        <taxon>Ascomycota</taxon>
        <taxon>Pezizomycotina</taxon>
        <taxon>Dothideomycetes</taxon>
        <taxon>Dothideomycetes incertae sedis</taxon>
        <taxon>Botryosphaeriales</taxon>
        <taxon>Botryosphaeriaceae</taxon>
        <taxon>Lasiodiplodia</taxon>
    </lineage>
</organism>
<name>A0A5N5D0A4_9PEZI</name>
<sequence length="134" mass="15038">MAVVTILSGAASGIIASAVESVIELIVDLTEWDDVRKAFTRDTVDAMWGNRTHNYDAAICYNLDYDVADWDRIYEKTAVKLELGLLHTDYDCFFMNGENDFWALEDGGGINLAATSRQDLCSWDENDDLHLCCD</sequence>
<protein>
    <recommendedName>
        <fullName evidence="1">DUF7888 domain-containing protein</fullName>
    </recommendedName>
</protein>